<dbReference type="SUPFAM" id="SSF53335">
    <property type="entry name" value="S-adenosyl-L-methionine-dependent methyltransferases"/>
    <property type="match status" value="2"/>
</dbReference>
<dbReference type="Gene3D" id="3.40.50.150">
    <property type="entry name" value="Vaccinia Virus protein VP39"/>
    <property type="match status" value="2"/>
</dbReference>
<comment type="similarity">
    <text evidence="3">Belongs to the N(4)/N(6)-methyltransferase family.</text>
</comment>
<feature type="domain" description="DNA methylase N-4/N-6" evidence="4">
    <location>
        <begin position="223"/>
        <end position="351"/>
    </location>
</feature>
<dbReference type="AlphaFoldDB" id="A0A933I941"/>
<evidence type="ECO:0000313" key="5">
    <source>
        <dbReference type="EMBL" id="MBI4726862.1"/>
    </source>
</evidence>
<accession>A0A933I941</accession>
<keyword evidence="2" id="KW-0808">Transferase</keyword>
<dbReference type="InterPro" id="IPR001091">
    <property type="entry name" value="RM_Methyltransferase"/>
</dbReference>
<comment type="caution">
    <text evidence="5">The sequence shown here is derived from an EMBL/GenBank/DDBJ whole genome shotgun (WGS) entry which is preliminary data.</text>
</comment>
<dbReference type="Proteomes" id="UP000736328">
    <property type="component" value="Unassembled WGS sequence"/>
</dbReference>
<dbReference type="InterPro" id="IPR029063">
    <property type="entry name" value="SAM-dependent_MTases_sf"/>
</dbReference>
<gene>
    <name evidence="5" type="ORF">HY768_06515</name>
</gene>
<dbReference type="GO" id="GO:0003677">
    <property type="term" value="F:DNA binding"/>
    <property type="evidence" value="ECO:0007669"/>
    <property type="project" value="InterPro"/>
</dbReference>
<dbReference type="EC" id="2.1.1.-" evidence="3"/>
<evidence type="ECO:0000256" key="3">
    <source>
        <dbReference type="RuleBase" id="RU362026"/>
    </source>
</evidence>
<dbReference type="GO" id="GO:0032259">
    <property type="term" value="P:methylation"/>
    <property type="evidence" value="ECO:0007669"/>
    <property type="project" value="UniProtKB-KW"/>
</dbReference>
<protein>
    <recommendedName>
        <fullName evidence="3">Methyltransferase</fullName>
        <ecNumber evidence="3">2.1.1.-</ecNumber>
    </recommendedName>
</protein>
<proteinExistence type="inferred from homology"/>
<evidence type="ECO:0000259" key="4">
    <source>
        <dbReference type="Pfam" id="PF01555"/>
    </source>
</evidence>
<name>A0A933I941_UNCT6</name>
<dbReference type="GO" id="GO:0008170">
    <property type="term" value="F:N-methyltransferase activity"/>
    <property type="evidence" value="ECO:0007669"/>
    <property type="project" value="InterPro"/>
</dbReference>
<reference evidence="5" key="1">
    <citation type="submission" date="2020-07" db="EMBL/GenBank/DDBJ databases">
        <title>Huge and variable diversity of episymbiotic CPR bacteria and DPANN archaea in groundwater ecosystems.</title>
        <authorList>
            <person name="He C.Y."/>
            <person name="Keren R."/>
            <person name="Whittaker M."/>
            <person name="Farag I.F."/>
            <person name="Doudna J."/>
            <person name="Cate J.H.D."/>
            <person name="Banfield J.F."/>
        </authorList>
    </citation>
    <scope>NUCLEOTIDE SEQUENCE</scope>
    <source>
        <strain evidence="5">NC_groundwater_1520_Pr4_B-0.1um_53_5</strain>
    </source>
</reference>
<keyword evidence="1 5" id="KW-0489">Methyltransferase</keyword>
<organism evidence="5 6">
    <name type="scientific">candidate division TA06 bacterium</name>
    <dbReference type="NCBI Taxonomy" id="2250710"/>
    <lineage>
        <taxon>Bacteria</taxon>
        <taxon>Bacteria division TA06</taxon>
    </lineage>
</organism>
<dbReference type="InterPro" id="IPR002941">
    <property type="entry name" value="DNA_methylase_N4/N6"/>
</dbReference>
<evidence type="ECO:0000313" key="6">
    <source>
        <dbReference type="Proteomes" id="UP000736328"/>
    </source>
</evidence>
<evidence type="ECO:0000256" key="1">
    <source>
        <dbReference type="ARBA" id="ARBA00022603"/>
    </source>
</evidence>
<dbReference type="EMBL" id="JACQXR010000085">
    <property type="protein sequence ID" value="MBI4726862.1"/>
    <property type="molecule type" value="Genomic_DNA"/>
</dbReference>
<dbReference type="PRINTS" id="PR00508">
    <property type="entry name" value="S21N4MTFRASE"/>
</dbReference>
<feature type="domain" description="DNA methylase N-4/N-6" evidence="4">
    <location>
        <begin position="83"/>
        <end position="185"/>
    </location>
</feature>
<dbReference type="Pfam" id="PF01555">
    <property type="entry name" value="N6_N4_Mtase"/>
    <property type="match status" value="2"/>
</dbReference>
<evidence type="ECO:0000256" key="2">
    <source>
        <dbReference type="ARBA" id="ARBA00022679"/>
    </source>
</evidence>
<sequence>MFLEVLAKIEEINESIKLRLETKKIIDIIQNPRKDNIGILNILSNGGTAKVKKDILLEDLTQIADAQTMERAKYYINRLKKGLTEVKSSKINDLNLNRWKEYDDILTESLWILDKRNKSGAHNAGYWGNFIPQIPNQFLRRYTKQGEWVLDAFLGSGTTLIECKRLGRNGIGVELLPEIVELANKNISNEKNSFNAKTEVINADSTELNFKKELETRGIKSIQFLIMHPPYWNIIKFSNNNKDLSNAKTMEEFLNLFGKIVDNTYDVLDKGRYFAVVIGDKYSKGEWVPLGFYTMNEVLKRGYMLKSVIVKNFEETKGKMNQKELWRYRALVGGFYIFKHEYILLFKKVKK</sequence>